<organism evidence="1 2">
    <name type="scientific">Streptomyces xiamenensis</name>
    <dbReference type="NCBI Taxonomy" id="408015"/>
    <lineage>
        <taxon>Bacteria</taxon>
        <taxon>Bacillati</taxon>
        <taxon>Actinomycetota</taxon>
        <taxon>Actinomycetes</taxon>
        <taxon>Kitasatosporales</taxon>
        <taxon>Streptomycetaceae</taxon>
        <taxon>Streptomyces</taxon>
    </lineage>
</organism>
<dbReference type="HOGENOM" id="CLU_172615_0_0_11"/>
<proteinExistence type="predicted"/>
<dbReference type="EMBL" id="CP009922">
    <property type="protein sequence ID" value="AKG43942.1"/>
    <property type="molecule type" value="Genomic_DNA"/>
</dbReference>
<evidence type="ECO:0000313" key="2">
    <source>
        <dbReference type="Proteomes" id="UP000034034"/>
    </source>
</evidence>
<keyword evidence="1" id="KW-0131">Cell cycle</keyword>
<evidence type="ECO:0000313" key="1">
    <source>
        <dbReference type="EMBL" id="AKG43942.1"/>
    </source>
</evidence>
<dbReference type="RefSeq" id="WP_030732281.1">
    <property type="nucleotide sequence ID" value="NZ_CBDRAA010000028.1"/>
</dbReference>
<name>A0A0F7FUX6_9ACTN</name>
<dbReference type="AlphaFoldDB" id="A0A0F7FUX6"/>
<dbReference type="PATRIC" id="fig|408015.6.peg.2598"/>
<sequence>MAANISLDYAEIERVCGVLDDAVDNTLVPRMNEAKEEVATLLNSGLVLTATSPALEAKYETFTMNLVAGAEAIKEYANQFKAIKQSVEDMDKDMAEKINAG</sequence>
<reference evidence="1" key="1">
    <citation type="submission" date="2019-08" db="EMBL/GenBank/DDBJ databases">
        <title>Complete genome sequence of a mangrove-derived Streptomyces xiamenensis.</title>
        <authorList>
            <person name="Xu J."/>
        </authorList>
    </citation>
    <scope>NUCLEOTIDE SEQUENCE</scope>
    <source>
        <strain evidence="1">318</strain>
    </source>
</reference>
<dbReference type="KEGG" id="sxi:SXIM_25580"/>
<dbReference type="STRING" id="408015.SXIM_25580"/>
<dbReference type="GO" id="GO:0051301">
    <property type="term" value="P:cell division"/>
    <property type="evidence" value="ECO:0007669"/>
    <property type="project" value="UniProtKB-KW"/>
</dbReference>
<keyword evidence="2" id="KW-1185">Reference proteome</keyword>
<protein>
    <submittedName>
        <fullName evidence="1">Cell division-related protein</fullName>
    </submittedName>
</protein>
<dbReference type="Proteomes" id="UP000034034">
    <property type="component" value="Chromosome"/>
</dbReference>
<accession>A0A0F7FUX6</accession>
<keyword evidence="1" id="KW-0132">Cell division</keyword>
<gene>
    <name evidence="1" type="ORF">SXIM_25580</name>
</gene>